<evidence type="ECO:0000256" key="5">
    <source>
        <dbReference type="SAM" id="MobiDB-lite"/>
    </source>
</evidence>
<evidence type="ECO:0000259" key="6">
    <source>
        <dbReference type="PROSITE" id="PS50217"/>
    </source>
</evidence>
<dbReference type="SUPFAM" id="SSF57959">
    <property type="entry name" value="Leucine zipper domain"/>
    <property type="match status" value="1"/>
</dbReference>
<reference evidence="7" key="1">
    <citation type="journal article" date="2020" name="Stud. Mycol.">
        <title>101 Dothideomycetes genomes: a test case for predicting lifestyles and emergence of pathogens.</title>
        <authorList>
            <person name="Haridas S."/>
            <person name="Albert R."/>
            <person name="Binder M."/>
            <person name="Bloem J."/>
            <person name="Labutti K."/>
            <person name="Salamov A."/>
            <person name="Andreopoulos B."/>
            <person name="Baker S."/>
            <person name="Barry K."/>
            <person name="Bills G."/>
            <person name="Bluhm B."/>
            <person name="Cannon C."/>
            <person name="Castanera R."/>
            <person name="Culley D."/>
            <person name="Daum C."/>
            <person name="Ezra D."/>
            <person name="Gonzalez J."/>
            <person name="Henrissat B."/>
            <person name="Kuo A."/>
            <person name="Liang C."/>
            <person name="Lipzen A."/>
            <person name="Lutzoni F."/>
            <person name="Magnuson J."/>
            <person name="Mondo S."/>
            <person name="Nolan M."/>
            <person name="Ohm R."/>
            <person name="Pangilinan J."/>
            <person name="Park H.-J."/>
            <person name="Ramirez L."/>
            <person name="Alfaro M."/>
            <person name="Sun H."/>
            <person name="Tritt A."/>
            <person name="Yoshinaga Y."/>
            <person name="Zwiers L.-H."/>
            <person name="Turgeon B."/>
            <person name="Goodwin S."/>
            <person name="Spatafora J."/>
            <person name="Crous P."/>
            <person name="Grigoriev I."/>
        </authorList>
    </citation>
    <scope>NUCLEOTIDE SEQUENCE</scope>
    <source>
        <strain evidence="7">CBS 175.79</strain>
    </source>
</reference>
<keyword evidence="4" id="KW-0539">Nucleus</keyword>
<dbReference type="GO" id="GO:0003700">
    <property type="term" value="F:DNA-binding transcription factor activity"/>
    <property type="evidence" value="ECO:0007669"/>
    <property type="project" value="InterPro"/>
</dbReference>
<accession>A0A6A5XMZ1</accession>
<dbReference type="EMBL" id="ML978070">
    <property type="protein sequence ID" value="KAF2014286.1"/>
    <property type="molecule type" value="Genomic_DNA"/>
</dbReference>
<dbReference type="PANTHER" id="PTHR19304">
    <property type="entry name" value="CYCLIC-AMP RESPONSE ELEMENT BINDING PROTEIN"/>
    <property type="match status" value="1"/>
</dbReference>
<feature type="compositionally biased region" description="Low complexity" evidence="5">
    <location>
        <begin position="134"/>
        <end position="146"/>
    </location>
</feature>
<dbReference type="AlphaFoldDB" id="A0A6A5XMZ1"/>
<comment type="subcellular location">
    <subcellularLocation>
        <location evidence="1">Nucleus</location>
    </subcellularLocation>
</comment>
<keyword evidence="3" id="KW-0804">Transcription</keyword>
<dbReference type="InterPro" id="IPR046347">
    <property type="entry name" value="bZIP_sf"/>
</dbReference>
<dbReference type="Pfam" id="PF00170">
    <property type="entry name" value="bZIP_1"/>
    <property type="match status" value="1"/>
</dbReference>
<protein>
    <recommendedName>
        <fullName evidence="6">BZIP domain-containing protein</fullName>
    </recommendedName>
</protein>
<dbReference type="RefSeq" id="XP_033382625.1">
    <property type="nucleotide sequence ID" value="XM_033528206.1"/>
</dbReference>
<evidence type="ECO:0000256" key="4">
    <source>
        <dbReference type="ARBA" id="ARBA00023242"/>
    </source>
</evidence>
<keyword evidence="8" id="KW-1185">Reference proteome</keyword>
<proteinExistence type="predicted"/>
<dbReference type="InterPro" id="IPR051027">
    <property type="entry name" value="bZIP_transcription_factors"/>
</dbReference>
<keyword evidence="2" id="KW-0805">Transcription regulation</keyword>
<dbReference type="CDD" id="cd14687">
    <property type="entry name" value="bZIP_ATF2"/>
    <property type="match status" value="1"/>
</dbReference>
<name>A0A6A5XMZ1_9PLEO</name>
<dbReference type="PROSITE" id="PS50217">
    <property type="entry name" value="BZIP"/>
    <property type="match status" value="1"/>
</dbReference>
<gene>
    <name evidence="7" type="ORF">BU24DRAFT_423280</name>
</gene>
<dbReference type="GO" id="GO:0005634">
    <property type="term" value="C:nucleus"/>
    <property type="evidence" value="ECO:0007669"/>
    <property type="project" value="UniProtKB-SubCell"/>
</dbReference>
<dbReference type="GeneID" id="54285603"/>
<dbReference type="SMART" id="SM00338">
    <property type="entry name" value="BRLZ"/>
    <property type="match status" value="1"/>
</dbReference>
<dbReference type="Proteomes" id="UP000799778">
    <property type="component" value="Unassembled WGS sequence"/>
</dbReference>
<dbReference type="InterPro" id="IPR004827">
    <property type="entry name" value="bZIP"/>
</dbReference>
<evidence type="ECO:0000313" key="7">
    <source>
        <dbReference type="EMBL" id="KAF2014286.1"/>
    </source>
</evidence>
<evidence type="ECO:0000256" key="3">
    <source>
        <dbReference type="ARBA" id="ARBA00023163"/>
    </source>
</evidence>
<dbReference type="Gene3D" id="1.20.5.170">
    <property type="match status" value="1"/>
</dbReference>
<feature type="domain" description="BZIP" evidence="6">
    <location>
        <begin position="178"/>
        <end position="241"/>
    </location>
</feature>
<evidence type="ECO:0000313" key="8">
    <source>
        <dbReference type="Proteomes" id="UP000799778"/>
    </source>
</evidence>
<feature type="region of interest" description="Disordered" evidence="5">
    <location>
        <begin position="127"/>
        <end position="202"/>
    </location>
</feature>
<evidence type="ECO:0000256" key="1">
    <source>
        <dbReference type="ARBA" id="ARBA00004123"/>
    </source>
</evidence>
<feature type="compositionally biased region" description="Basic residues" evidence="5">
    <location>
        <begin position="190"/>
        <end position="199"/>
    </location>
</feature>
<evidence type="ECO:0000256" key="2">
    <source>
        <dbReference type="ARBA" id="ARBA00023015"/>
    </source>
</evidence>
<dbReference type="OrthoDB" id="295274at2759"/>
<organism evidence="7 8">
    <name type="scientific">Aaosphaeria arxii CBS 175.79</name>
    <dbReference type="NCBI Taxonomy" id="1450172"/>
    <lineage>
        <taxon>Eukaryota</taxon>
        <taxon>Fungi</taxon>
        <taxon>Dikarya</taxon>
        <taxon>Ascomycota</taxon>
        <taxon>Pezizomycotina</taxon>
        <taxon>Dothideomycetes</taxon>
        <taxon>Pleosporomycetidae</taxon>
        <taxon>Pleosporales</taxon>
        <taxon>Pleosporales incertae sedis</taxon>
        <taxon>Aaosphaeria</taxon>
    </lineage>
</organism>
<feature type="compositionally biased region" description="Basic and acidic residues" evidence="5">
    <location>
        <begin position="161"/>
        <end position="171"/>
    </location>
</feature>
<sequence>MAAVHSFDESSLGLDSCMASARSDFFGDIKDENSTQINWQEPDQSLDFDDLPVAQLFQDCDGAITLIAEEDSVSPLKLDGAVGGHQRYPNMGDRLTLAQLELEPSTQPVSNLFAEPRRTPHVIKTEIPIEPHAPSSIPSGSPTSPTHTRRASDSSTSISTGRDRSSREADSGSKTGHQSARAKHLERNRHAARKCRSKQKKEQAELVEVAREMGMKNKLLKSEAELLKNDLHSLMNEVIQHSSCPDSRLSAYVQREADKIAKLGSSKESKIGIHIGRTGT</sequence>